<dbReference type="Proteomes" id="UP000325081">
    <property type="component" value="Unassembled WGS sequence"/>
</dbReference>
<dbReference type="SUPFAM" id="SSF51182">
    <property type="entry name" value="RmlC-like cupins"/>
    <property type="match status" value="1"/>
</dbReference>
<name>A0A5A7QIP0_STRAF</name>
<feature type="domain" description="Cupin type-1" evidence="1">
    <location>
        <begin position="52"/>
        <end position="166"/>
    </location>
</feature>
<dbReference type="InterPro" id="IPR014710">
    <property type="entry name" value="RmlC-like_jellyroll"/>
</dbReference>
<dbReference type="SMART" id="SM00835">
    <property type="entry name" value="Cupin_1"/>
    <property type="match status" value="1"/>
</dbReference>
<organism evidence="2 3">
    <name type="scientific">Striga asiatica</name>
    <name type="common">Asiatic witchweed</name>
    <name type="synonym">Buchnera asiatica</name>
    <dbReference type="NCBI Taxonomy" id="4170"/>
    <lineage>
        <taxon>Eukaryota</taxon>
        <taxon>Viridiplantae</taxon>
        <taxon>Streptophyta</taxon>
        <taxon>Embryophyta</taxon>
        <taxon>Tracheophyta</taxon>
        <taxon>Spermatophyta</taxon>
        <taxon>Magnoliopsida</taxon>
        <taxon>eudicotyledons</taxon>
        <taxon>Gunneridae</taxon>
        <taxon>Pentapetalae</taxon>
        <taxon>asterids</taxon>
        <taxon>lamiids</taxon>
        <taxon>Lamiales</taxon>
        <taxon>Orobanchaceae</taxon>
        <taxon>Buchnereae</taxon>
        <taxon>Striga</taxon>
    </lineage>
</organism>
<dbReference type="InterPro" id="IPR011051">
    <property type="entry name" value="RmlC_Cupin_sf"/>
</dbReference>
<dbReference type="Gene3D" id="3.10.580.10">
    <property type="entry name" value="CBS-domain"/>
    <property type="match status" value="1"/>
</dbReference>
<feature type="non-terminal residue" evidence="2">
    <location>
        <position position="1"/>
    </location>
</feature>
<dbReference type="AlphaFoldDB" id="A0A5A7QIP0"/>
<evidence type="ECO:0000313" key="2">
    <source>
        <dbReference type="EMBL" id="GER45249.1"/>
    </source>
</evidence>
<dbReference type="InterPro" id="IPR050253">
    <property type="entry name" value="Seed_Storage-Functional"/>
</dbReference>
<reference evidence="3" key="1">
    <citation type="journal article" date="2019" name="Curr. Biol.">
        <title>Genome Sequence of Striga asiatica Provides Insight into the Evolution of Plant Parasitism.</title>
        <authorList>
            <person name="Yoshida S."/>
            <person name="Kim S."/>
            <person name="Wafula E.K."/>
            <person name="Tanskanen J."/>
            <person name="Kim Y.M."/>
            <person name="Honaas L."/>
            <person name="Yang Z."/>
            <person name="Spallek T."/>
            <person name="Conn C.E."/>
            <person name="Ichihashi Y."/>
            <person name="Cheong K."/>
            <person name="Cui S."/>
            <person name="Der J.P."/>
            <person name="Gundlach H."/>
            <person name="Jiao Y."/>
            <person name="Hori C."/>
            <person name="Ishida J.K."/>
            <person name="Kasahara H."/>
            <person name="Kiba T."/>
            <person name="Kim M.S."/>
            <person name="Koo N."/>
            <person name="Laohavisit A."/>
            <person name="Lee Y.H."/>
            <person name="Lumba S."/>
            <person name="McCourt P."/>
            <person name="Mortimer J.C."/>
            <person name="Mutuku J.M."/>
            <person name="Nomura T."/>
            <person name="Sasaki-Sekimoto Y."/>
            <person name="Seto Y."/>
            <person name="Wang Y."/>
            <person name="Wakatake T."/>
            <person name="Sakakibara H."/>
            <person name="Demura T."/>
            <person name="Yamaguchi S."/>
            <person name="Yoneyama K."/>
            <person name="Manabe R.I."/>
            <person name="Nelson D.C."/>
            <person name="Schulman A.H."/>
            <person name="Timko M.P."/>
            <person name="dePamphilis C.W."/>
            <person name="Choi D."/>
            <person name="Shirasu K."/>
        </authorList>
    </citation>
    <scope>NUCLEOTIDE SEQUENCE [LARGE SCALE GENOMIC DNA]</scope>
    <source>
        <strain evidence="3">cv. UVA1</strain>
    </source>
</reference>
<gene>
    <name evidence="2" type="ORF">STAS_22166</name>
</gene>
<keyword evidence="3" id="KW-1185">Reference proteome</keyword>
<dbReference type="InterPro" id="IPR046342">
    <property type="entry name" value="CBS_dom_sf"/>
</dbReference>
<evidence type="ECO:0000313" key="3">
    <source>
        <dbReference type="Proteomes" id="UP000325081"/>
    </source>
</evidence>
<proteinExistence type="predicted"/>
<sequence>RIEILHNFPPFFRAFKTKGAEATLADRMALSACGGGDAVGGMVAHAENENGEGLTSINSLTLPTLSFFRLSNAGMALHWFVKAHSFLYVTRCASRMQIVNHRGWAVLDGEVREGQAVVVPQNFAVVKRASEQGCEWAQCKEESKKSYRMVVFSRMRFFAMSGWLHQPRGLRYFHAKTNGKGADGSWLWCTTDDNLYEVVKSMTQHNVGALVVVKPGEKKSIARIITERDCTFGNRVAITNFKHGRGPLKTNSVPIELIQHRSAGLEGDLGGGVWEGVAAGLYGVVLGTAHGEEKVLIEVFLQMPKNDKWSNMSVMANGWGSRERGRLALKRIYLTPKHGESSMLLTRILGGCSER</sequence>
<dbReference type="PANTHER" id="PTHR31189">
    <property type="entry name" value="OS03G0336100 PROTEIN-RELATED"/>
    <property type="match status" value="1"/>
</dbReference>
<accession>A0A5A7QIP0</accession>
<dbReference type="PANTHER" id="PTHR31189:SF48">
    <property type="entry name" value="LEGUMIN B"/>
    <property type="match status" value="1"/>
</dbReference>
<protein>
    <submittedName>
        <fullName evidence="2">11S globulin seed storage protein 2</fullName>
    </submittedName>
</protein>
<dbReference type="Gene3D" id="2.60.120.10">
    <property type="entry name" value="Jelly Rolls"/>
    <property type="match status" value="1"/>
</dbReference>
<dbReference type="EMBL" id="BKCP01007181">
    <property type="protein sequence ID" value="GER45249.1"/>
    <property type="molecule type" value="Genomic_DNA"/>
</dbReference>
<evidence type="ECO:0000259" key="1">
    <source>
        <dbReference type="SMART" id="SM00835"/>
    </source>
</evidence>
<dbReference type="OrthoDB" id="1903982at2759"/>
<dbReference type="Pfam" id="PF00190">
    <property type="entry name" value="Cupin_1"/>
    <property type="match status" value="1"/>
</dbReference>
<comment type="caution">
    <text evidence="2">The sequence shown here is derived from an EMBL/GenBank/DDBJ whole genome shotgun (WGS) entry which is preliminary data.</text>
</comment>
<dbReference type="InterPro" id="IPR006045">
    <property type="entry name" value="Cupin_1"/>
</dbReference>